<evidence type="ECO:0000259" key="5">
    <source>
        <dbReference type="SMART" id="SM00642"/>
    </source>
</evidence>
<dbReference type="InterPro" id="IPR006047">
    <property type="entry name" value="GH13_cat_dom"/>
</dbReference>
<dbReference type="Proteomes" id="UP000003672">
    <property type="component" value="Unassembled WGS sequence"/>
</dbReference>
<dbReference type="GO" id="GO:0004556">
    <property type="term" value="F:alpha-amylase activity"/>
    <property type="evidence" value="ECO:0007669"/>
    <property type="project" value="TreeGrafter"/>
</dbReference>
<evidence type="ECO:0000256" key="2">
    <source>
        <dbReference type="ARBA" id="ARBA00022801"/>
    </source>
</evidence>
<evidence type="ECO:0000313" key="6">
    <source>
        <dbReference type="EMBL" id="EFJ70608.1"/>
    </source>
</evidence>
<name>A0AA87DN02_9LACO</name>
<dbReference type="EC" id="3.2.1.93" evidence="4"/>
<dbReference type="SUPFAM" id="SSF51445">
    <property type="entry name" value="(Trans)glycosidases"/>
    <property type="match status" value="1"/>
</dbReference>
<evidence type="ECO:0000256" key="4">
    <source>
        <dbReference type="NCBIfam" id="TIGR02403"/>
    </source>
</evidence>
<dbReference type="PANTHER" id="PTHR10357">
    <property type="entry name" value="ALPHA-AMYLASE FAMILY MEMBER"/>
    <property type="match status" value="1"/>
</dbReference>
<comment type="similarity">
    <text evidence="1">Belongs to the glycosyl hydrolase 13 family.</text>
</comment>
<dbReference type="FunFam" id="3.20.20.80:FF:000064">
    <property type="entry name" value="Oligo-1,6-glucosidase"/>
    <property type="match status" value="1"/>
</dbReference>
<dbReference type="InterPro" id="IPR017853">
    <property type="entry name" value="GH"/>
</dbReference>
<dbReference type="InterPro" id="IPR056300">
    <property type="entry name" value="SusG-like_C"/>
</dbReference>
<evidence type="ECO:0000256" key="3">
    <source>
        <dbReference type="ARBA" id="ARBA00023295"/>
    </source>
</evidence>
<dbReference type="EMBL" id="ACGO02000001">
    <property type="protein sequence ID" value="EFJ70608.1"/>
    <property type="molecule type" value="Genomic_DNA"/>
</dbReference>
<evidence type="ECO:0000313" key="7">
    <source>
        <dbReference type="Proteomes" id="UP000003672"/>
    </source>
</evidence>
<dbReference type="Pfam" id="PF23915">
    <property type="entry name" value="SusG_C"/>
    <property type="match status" value="1"/>
</dbReference>
<dbReference type="CDD" id="cd11333">
    <property type="entry name" value="AmyAc_SI_OligoGlu_DGase"/>
    <property type="match status" value="1"/>
</dbReference>
<keyword evidence="2 6" id="KW-0378">Hydrolase</keyword>
<dbReference type="AlphaFoldDB" id="A0AA87DN02"/>
<dbReference type="Gene3D" id="2.60.40.1180">
    <property type="entry name" value="Golgi alpha-mannosidase II"/>
    <property type="match status" value="1"/>
</dbReference>
<dbReference type="GO" id="GO:0005737">
    <property type="term" value="C:cytoplasm"/>
    <property type="evidence" value="ECO:0007669"/>
    <property type="project" value="UniProtKB-UniRule"/>
</dbReference>
<sequence length="566" mass="65947">MLAEKRLNFRKDSAMNNLGNKVIYQIYPKSFYDSNNDGIGDLRGIIEKIDYIKKLNVDFIWFNPFFVSPQNDNGYDIADYKKIDPRFGTMSDFEELVAKLKAINVNVMLDMVLNHCSTEHEWFKKALAGDKKYQKFFYLRKGKDGQLPNNWQSKFGGPAWSKFGDTDYYYLHLYDPTQADLDWHNPEVRAALIDVVNFWRNKGVHGFRFDVINVTGKDTTLVNSTDPVQEKSLYTDTPVVQQYLKELNAKSFGQDPESVTVGEMSSTTIENSIAYTRPEDHELSMVFTFHHLKVDYKNGEKWSKMPFDFKKLKDTMLTWNSKIDQGGGWQALFWNNHDQPWALNRFGDTGKYHNKSAEMLALALHLLRGTPYIYMGEEIGMMDPHYTSMRDYVDVEALNAYDALIKKGIDEKEAFEIVQSKARDNSRVPMHWDNSQYAGFSGHKPWLMPTDQDRINVEKELQDGEIFNFYQKLIKLRKSEKLISEGHIKPFLMEHPQVMAYERYLYDSNEKLLVFANFYDKETEVKIPAEYLNKEGHILIQNYDKNLASLPSVLQLKPYEALAIKL</sequence>
<feature type="domain" description="Glycosyl hydrolase family 13 catalytic" evidence="5">
    <location>
        <begin position="25"/>
        <end position="427"/>
    </location>
</feature>
<dbReference type="NCBIfam" id="TIGR02403">
    <property type="entry name" value="trehalose_treC"/>
    <property type="match status" value="1"/>
</dbReference>
<protein>
    <recommendedName>
        <fullName evidence="4">Alpha,alpha-phosphotrehalase</fullName>
        <ecNumber evidence="4">3.2.1.93</ecNumber>
    </recommendedName>
</protein>
<dbReference type="InterPro" id="IPR012769">
    <property type="entry name" value="Trehalose_TreC"/>
</dbReference>
<dbReference type="FunFam" id="3.90.400.10:FF:000002">
    <property type="entry name" value="Sucrose isomerase"/>
    <property type="match status" value="1"/>
</dbReference>
<proteinExistence type="inferred from homology"/>
<dbReference type="InterPro" id="IPR045857">
    <property type="entry name" value="O16G_dom_2"/>
</dbReference>
<evidence type="ECO:0000256" key="1">
    <source>
        <dbReference type="ARBA" id="ARBA00008061"/>
    </source>
</evidence>
<dbReference type="SUPFAM" id="SSF51011">
    <property type="entry name" value="Glycosyl hydrolase domain"/>
    <property type="match status" value="1"/>
</dbReference>
<dbReference type="GO" id="GO:0008788">
    <property type="term" value="F:alpha,alpha-phosphotrehalase activity"/>
    <property type="evidence" value="ECO:0007669"/>
    <property type="project" value="UniProtKB-UniRule"/>
</dbReference>
<dbReference type="Pfam" id="PF00128">
    <property type="entry name" value="Alpha-amylase"/>
    <property type="match status" value="1"/>
</dbReference>
<gene>
    <name evidence="6" type="primary">treC</name>
    <name evidence="6" type="ORF">HMPREF0514_11052</name>
</gene>
<dbReference type="Gene3D" id="3.90.400.10">
    <property type="entry name" value="Oligo-1,6-glucosidase, Domain 2"/>
    <property type="match status" value="1"/>
</dbReference>
<accession>A0AA87DN02</accession>
<comment type="caution">
    <text evidence="6">The sequence shown here is derived from an EMBL/GenBank/DDBJ whole genome shotgun (WGS) entry which is preliminary data.</text>
</comment>
<dbReference type="PANTHER" id="PTHR10357:SF217">
    <property type="entry name" value="TREHALOSE-6-PHOSPHATE HYDROLASE"/>
    <property type="match status" value="1"/>
</dbReference>
<reference evidence="6 7" key="1">
    <citation type="submission" date="2010-06" db="EMBL/GenBank/DDBJ databases">
        <authorList>
            <person name="Muzny D."/>
            <person name="Qin X."/>
            <person name="Buhay C."/>
            <person name="Dugan-Rocha S."/>
            <person name="Ding Y."/>
            <person name="Chen G."/>
            <person name="Hawes A."/>
            <person name="Holder M."/>
            <person name="Jhangiani S."/>
            <person name="Johnson A."/>
            <person name="Khan Z."/>
            <person name="Li Z."/>
            <person name="Liu W."/>
            <person name="Liu X."/>
            <person name="Perez L."/>
            <person name="Shen H."/>
            <person name="Wang Q."/>
            <person name="Watt J."/>
            <person name="Xi L."/>
            <person name="Xin Y."/>
            <person name="Zhou J."/>
            <person name="Deng J."/>
            <person name="Jiang H."/>
            <person name="Liu Y."/>
            <person name="Qu J."/>
            <person name="Song X.-Z."/>
            <person name="Zhang L."/>
            <person name="Villasana D."/>
            <person name="Johnson A."/>
            <person name="Liu J."/>
            <person name="Liyanage D."/>
            <person name="Lorensuhewa L."/>
            <person name="Robinson T."/>
            <person name="Song A."/>
            <person name="Song B.-B."/>
            <person name="Dinh H."/>
            <person name="Thornton R."/>
            <person name="Coyle M."/>
            <person name="Francisco L."/>
            <person name="Jackson L."/>
            <person name="Javaid M."/>
            <person name="Korchina V."/>
            <person name="Kovar C."/>
            <person name="Mata R."/>
            <person name="Mathew T."/>
            <person name="Ngo R."/>
            <person name="Nguyen L."/>
            <person name="Nguyen N."/>
            <person name="Okwuonu G."/>
            <person name="Ongeri F."/>
            <person name="Pham C."/>
            <person name="Simmons D."/>
            <person name="Wilczek-Boney K."/>
            <person name="Hale W."/>
            <person name="Jakkamsetti A."/>
            <person name="Pham P."/>
            <person name="Ruth R."/>
            <person name="San Lucas F."/>
            <person name="Warren J."/>
            <person name="Zhang J."/>
            <person name="Zhao Z."/>
            <person name="Zhou C."/>
            <person name="Zhu D."/>
            <person name="Lee S."/>
            <person name="Bess C."/>
            <person name="Blankenburg K."/>
            <person name="Forbes L."/>
            <person name="Fu Q."/>
            <person name="Gubbala S."/>
            <person name="Hirani K."/>
            <person name="Jayaseelan J.C."/>
            <person name="Lara F."/>
            <person name="Munidasa M."/>
            <person name="Palculict T."/>
            <person name="Patil S."/>
            <person name="Pu L.-L."/>
            <person name="Saada N."/>
            <person name="Tang L."/>
            <person name="Weissenberger G."/>
            <person name="Zhu Y."/>
            <person name="Hemphill L."/>
            <person name="Shang Y."/>
            <person name="Youmans B."/>
            <person name="Ayvaz T."/>
            <person name="Ross M."/>
            <person name="Santibanez J."/>
            <person name="Aqrawi P."/>
            <person name="Gross S."/>
            <person name="Joshi V."/>
            <person name="Fowler G."/>
            <person name="Nazareth L."/>
            <person name="Reid J."/>
            <person name="Worley K."/>
            <person name="Petrosino J."/>
            <person name="Highlander S."/>
            <person name="Gibbs R."/>
        </authorList>
    </citation>
    <scope>NUCLEOTIDE SEQUENCE [LARGE SCALE GENOMIC DNA]</scope>
    <source>
        <strain evidence="6 7">JV-V03</strain>
    </source>
</reference>
<keyword evidence="3 6" id="KW-0326">Glycosidase</keyword>
<dbReference type="InterPro" id="IPR013780">
    <property type="entry name" value="Glyco_hydro_b"/>
</dbReference>
<dbReference type="Gene3D" id="3.20.20.80">
    <property type="entry name" value="Glycosidases"/>
    <property type="match status" value="1"/>
</dbReference>
<dbReference type="SMART" id="SM00642">
    <property type="entry name" value="Aamy"/>
    <property type="match status" value="1"/>
</dbReference>
<organism evidence="6 7">
    <name type="scientific">Lactobacillus paragasseri JV-V03</name>
    <dbReference type="NCBI Taxonomy" id="525326"/>
    <lineage>
        <taxon>Bacteria</taxon>
        <taxon>Bacillati</taxon>
        <taxon>Bacillota</taxon>
        <taxon>Bacilli</taxon>
        <taxon>Lactobacillales</taxon>
        <taxon>Lactobacillaceae</taxon>
        <taxon>Lactobacillus</taxon>
    </lineage>
</organism>
<dbReference type="NCBIfam" id="NF008183">
    <property type="entry name" value="PRK10933.1"/>
    <property type="match status" value="1"/>
</dbReference>
<dbReference type="GO" id="GO:0005993">
    <property type="term" value="P:trehalose catabolic process"/>
    <property type="evidence" value="ECO:0007669"/>
    <property type="project" value="InterPro"/>
</dbReference>